<keyword evidence="2 5" id="KW-0132">Cell division</keyword>
<dbReference type="PANTHER" id="PTHR39455:SF1">
    <property type="entry name" value="CELL DIVISION PROTEIN ZAPD"/>
    <property type="match status" value="1"/>
</dbReference>
<evidence type="ECO:0000256" key="1">
    <source>
        <dbReference type="ARBA" id="ARBA00022490"/>
    </source>
</evidence>
<evidence type="ECO:0000256" key="2">
    <source>
        <dbReference type="ARBA" id="ARBA00022618"/>
    </source>
</evidence>
<dbReference type="Gene3D" id="1.10.3900.10">
    <property type="entry name" value="YacF-like"/>
    <property type="match status" value="1"/>
</dbReference>
<dbReference type="GO" id="GO:0032153">
    <property type="term" value="C:cell division site"/>
    <property type="evidence" value="ECO:0007669"/>
    <property type="project" value="TreeGrafter"/>
</dbReference>
<dbReference type="Gene3D" id="2.60.440.10">
    <property type="entry name" value="YacF-like domains"/>
    <property type="match status" value="1"/>
</dbReference>
<comment type="similarity">
    <text evidence="5">Belongs to the ZapD family.</text>
</comment>
<dbReference type="HAMAP" id="MF_01092">
    <property type="entry name" value="ZapD"/>
    <property type="match status" value="1"/>
</dbReference>
<comment type="subcellular location">
    <subcellularLocation>
        <location evidence="5">Cytoplasm</location>
    </subcellularLocation>
    <text evidence="5">Localizes to mid-cell in an FtsZ-dependent manner.</text>
</comment>
<comment type="caution">
    <text evidence="6">The sequence shown here is derived from an EMBL/GenBank/DDBJ whole genome shotgun (WGS) entry which is preliminary data.</text>
</comment>
<evidence type="ECO:0000256" key="4">
    <source>
        <dbReference type="ARBA" id="ARBA00023306"/>
    </source>
</evidence>
<evidence type="ECO:0000313" key="6">
    <source>
        <dbReference type="EMBL" id="MBO1250241.1"/>
    </source>
</evidence>
<dbReference type="AlphaFoldDB" id="A0A939H275"/>
<dbReference type="RefSeq" id="WP_207575643.1">
    <property type="nucleotide sequence ID" value="NZ_JAFNME010000022.1"/>
</dbReference>
<protein>
    <recommendedName>
        <fullName evidence="5">Cell division protein ZapD</fullName>
    </recommendedName>
    <alternativeName>
        <fullName evidence="5">Z ring-associated protein D</fullName>
    </alternativeName>
</protein>
<dbReference type="GO" id="GO:0005737">
    <property type="term" value="C:cytoplasm"/>
    <property type="evidence" value="ECO:0007669"/>
    <property type="project" value="UniProtKB-SubCell"/>
</dbReference>
<name>A0A939H275_9BURK</name>
<evidence type="ECO:0000256" key="3">
    <source>
        <dbReference type="ARBA" id="ARBA00023210"/>
    </source>
</evidence>
<keyword evidence="4 5" id="KW-0131">Cell cycle</keyword>
<comment type="subunit">
    <text evidence="5">Interacts with FtsZ.</text>
</comment>
<organism evidence="6 7">
    <name type="scientific">Comamonas denitrificans</name>
    <dbReference type="NCBI Taxonomy" id="117506"/>
    <lineage>
        <taxon>Bacteria</taxon>
        <taxon>Pseudomonadati</taxon>
        <taxon>Pseudomonadota</taxon>
        <taxon>Betaproteobacteria</taxon>
        <taxon>Burkholderiales</taxon>
        <taxon>Comamonadaceae</taxon>
        <taxon>Comamonas</taxon>
    </lineage>
</organism>
<dbReference type="GO" id="GO:0000917">
    <property type="term" value="P:division septum assembly"/>
    <property type="evidence" value="ECO:0007669"/>
    <property type="project" value="UniProtKB-KW"/>
</dbReference>
<dbReference type="NCBIfam" id="NF003656">
    <property type="entry name" value="PRK05287.1-4"/>
    <property type="match status" value="1"/>
</dbReference>
<accession>A0A939H275</accession>
<dbReference type="InterPro" id="IPR027462">
    <property type="entry name" value="ZapD_C"/>
</dbReference>
<dbReference type="InterPro" id="IPR036268">
    <property type="entry name" value="ZapD_sf"/>
</dbReference>
<dbReference type="InterPro" id="IPR009777">
    <property type="entry name" value="ZapD"/>
</dbReference>
<reference evidence="6" key="1">
    <citation type="submission" date="2021-03" db="EMBL/GenBank/DDBJ databases">
        <title>Comamonas denitrificans.</title>
        <authorList>
            <person name="Finster K."/>
        </authorList>
    </citation>
    <scope>NUCLEOTIDE SEQUENCE</scope>
    <source>
        <strain evidence="6">MM2021_4</strain>
    </source>
</reference>
<dbReference type="Pfam" id="PF07072">
    <property type="entry name" value="ZapD"/>
    <property type="match status" value="1"/>
</dbReference>
<dbReference type="EMBL" id="JAFNME010000022">
    <property type="protein sequence ID" value="MBO1250241.1"/>
    <property type="molecule type" value="Genomic_DNA"/>
</dbReference>
<proteinExistence type="inferred from homology"/>
<dbReference type="SUPFAM" id="SSF160950">
    <property type="entry name" value="YacF-like"/>
    <property type="match status" value="1"/>
</dbReference>
<keyword evidence="3 5" id="KW-0717">Septation</keyword>
<evidence type="ECO:0000313" key="7">
    <source>
        <dbReference type="Proteomes" id="UP000664731"/>
    </source>
</evidence>
<evidence type="ECO:0000256" key="5">
    <source>
        <dbReference type="HAMAP-Rule" id="MF_01092"/>
    </source>
</evidence>
<comment type="function">
    <text evidence="5">Cell division factor that enhances FtsZ-ring assembly. Directly interacts with FtsZ and promotes bundling of FtsZ protofilaments, with a reduction in FtsZ GTPase activity.</text>
</comment>
<keyword evidence="7" id="KW-1185">Reference proteome</keyword>
<dbReference type="Proteomes" id="UP000664731">
    <property type="component" value="Unassembled WGS sequence"/>
</dbReference>
<gene>
    <name evidence="5 6" type="primary">zapD</name>
    <name evidence="6" type="ORF">J1777_10455</name>
</gene>
<sequence length="254" mass="29139">MILYEYPFNERVRTYLRLEQLFRRLLELMGRESALDHHFALATMFEIVEIASRTDLKSDVMRDLERQKNILDGLHDNPDIAQNMLAKIIDQLNQRYASLHAQTGKSGQSLLDSEMLNALRSRLEIPGGTNGFDLPAYHHWQHFPAEQRQNDLRHWGQCLKPLADAIFLLLGLLRDTGTPQRVAASNGQFQQSLPSSKAYQLLRLRIDPALGLIPEISGNRLIVSVRLQQMQLQNGHYHWQTSTVNADFELTLCA</sequence>
<dbReference type="GO" id="GO:0043093">
    <property type="term" value="P:FtsZ-dependent cytokinesis"/>
    <property type="evidence" value="ECO:0007669"/>
    <property type="project" value="UniProtKB-UniRule"/>
</dbReference>
<dbReference type="PANTHER" id="PTHR39455">
    <property type="entry name" value="CELL DIVISION PROTEIN ZAPD"/>
    <property type="match status" value="1"/>
</dbReference>
<keyword evidence="1 5" id="KW-0963">Cytoplasm</keyword>